<organism evidence="1 2">
    <name type="scientific">Smallanthus sonchifolius</name>
    <dbReference type="NCBI Taxonomy" id="185202"/>
    <lineage>
        <taxon>Eukaryota</taxon>
        <taxon>Viridiplantae</taxon>
        <taxon>Streptophyta</taxon>
        <taxon>Embryophyta</taxon>
        <taxon>Tracheophyta</taxon>
        <taxon>Spermatophyta</taxon>
        <taxon>Magnoliopsida</taxon>
        <taxon>eudicotyledons</taxon>
        <taxon>Gunneridae</taxon>
        <taxon>Pentapetalae</taxon>
        <taxon>asterids</taxon>
        <taxon>campanulids</taxon>
        <taxon>Asterales</taxon>
        <taxon>Asteraceae</taxon>
        <taxon>Asteroideae</taxon>
        <taxon>Heliantheae alliance</taxon>
        <taxon>Millerieae</taxon>
        <taxon>Smallanthus</taxon>
    </lineage>
</organism>
<dbReference type="EMBL" id="CM042033">
    <property type="protein sequence ID" value="KAI3773990.1"/>
    <property type="molecule type" value="Genomic_DNA"/>
</dbReference>
<sequence length="573" mass="66844">MKELMKQIQELLDKGFIRPSTSPWGAPVLFVKKKDGSMRMCIDYRELNKLTIKNRYPLPIIDDLFDQLQGAKYFSKIDLRSGYHQLKVQEEDVPKTAFKTRYGHYEFMDMSFGLTNAPAAFMDLRNRVSAKFEWSTKKEEAFNILKDKLSHAPILALPERNDDFVIYCDASLTGLGCVLMQRDKDLNMRQRRWMELIIDYDCEIKYHHGKANVVVDALSRKERSQPLKVKALRLELKLDLLEQIKAIQPKALEEGNIKKERMVGKQKLLFKGDDGIMRFDQRIWVPKLGDIQEKVLDEAHKSRYSMHPGANKMYKDLKTHYWWPNMKRSITQYIDKCLTCLQVKIEHQKQAGQLQQIELPVWKWDRITMDFVTKLPRTQKGHNAIWASFQKELGTRLTMSTAYHPQTDRQSERTIQSLEDMLRACVIDFGGNWDNHLPLIELSYNNSYHSSIKAAPFEALYGRKCRTPVCWTEIGDSQLSGPESHLGKVSRRREKLGPRYIGPYKIVERIRAVAYKLELPEALQGIHNTFHVSFLRKCLADPTQDITLDDVHIDEKLHFTEQPIKILDNQEGN</sequence>
<comment type="caution">
    <text evidence="1">The sequence shown here is derived from an EMBL/GenBank/DDBJ whole genome shotgun (WGS) entry which is preliminary data.</text>
</comment>
<protein>
    <submittedName>
        <fullName evidence="1">Uncharacterized protein</fullName>
    </submittedName>
</protein>
<keyword evidence="2" id="KW-1185">Reference proteome</keyword>
<gene>
    <name evidence="1" type="ORF">L1987_48531</name>
</gene>
<reference evidence="1 2" key="2">
    <citation type="journal article" date="2022" name="Mol. Ecol. Resour.">
        <title>The genomes of chicory, endive, great burdock and yacon provide insights into Asteraceae paleo-polyploidization history and plant inulin production.</title>
        <authorList>
            <person name="Fan W."/>
            <person name="Wang S."/>
            <person name="Wang H."/>
            <person name="Wang A."/>
            <person name="Jiang F."/>
            <person name="Liu H."/>
            <person name="Zhao H."/>
            <person name="Xu D."/>
            <person name="Zhang Y."/>
        </authorList>
    </citation>
    <scope>NUCLEOTIDE SEQUENCE [LARGE SCALE GENOMIC DNA]</scope>
    <source>
        <strain evidence="2">cv. Yunnan</strain>
        <tissue evidence="1">Leaves</tissue>
    </source>
</reference>
<reference evidence="2" key="1">
    <citation type="journal article" date="2022" name="Mol. Ecol. Resour.">
        <title>The genomes of chicory, endive, great burdock and yacon provide insights into Asteraceae palaeo-polyploidization history and plant inulin production.</title>
        <authorList>
            <person name="Fan W."/>
            <person name="Wang S."/>
            <person name="Wang H."/>
            <person name="Wang A."/>
            <person name="Jiang F."/>
            <person name="Liu H."/>
            <person name="Zhao H."/>
            <person name="Xu D."/>
            <person name="Zhang Y."/>
        </authorList>
    </citation>
    <scope>NUCLEOTIDE SEQUENCE [LARGE SCALE GENOMIC DNA]</scope>
    <source>
        <strain evidence="2">cv. Yunnan</strain>
    </source>
</reference>
<name>A0ACB9FT41_9ASTR</name>
<accession>A0ACB9FT41</accession>
<evidence type="ECO:0000313" key="2">
    <source>
        <dbReference type="Proteomes" id="UP001056120"/>
    </source>
</evidence>
<dbReference type="Proteomes" id="UP001056120">
    <property type="component" value="Linkage Group LG16"/>
</dbReference>
<proteinExistence type="predicted"/>
<evidence type="ECO:0000313" key="1">
    <source>
        <dbReference type="EMBL" id="KAI3773990.1"/>
    </source>
</evidence>